<dbReference type="OrthoDB" id="4540492at2759"/>
<gene>
    <name evidence="18" type="primary">slc2a11l</name>
</gene>
<dbReference type="PANTHER" id="PTHR23503:SF54">
    <property type="entry name" value="MAJOR FACILITATOR SUPERFAMILY (MFS) PROFILE DOMAIN-CONTAINING PROTEIN"/>
    <property type="match status" value="1"/>
</dbReference>
<evidence type="ECO:0000256" key="7">
    <source>
        <dbReference type="ARBA" id="ARBA00022475"/>
    </source>
</evidence>
<evidence type="ECO:0000256" key="10">
    <source>
        <dbReference type="ARBA" id="ARBA00022989"/>
    </source>
</evidence>
<sequence>MGHETRGRNTHCHDERIAFAGKFFLLKNPVLVAVILITGIGGTFHYGFHISVLTAPSDYIKELVNSTCVQRYGLYLEHWQLSLIWSFIVSTYCIGGLLGSLCAGRIAVTYGRKRCLMLNNVVAISGAVLMVLSKTAHSFEMIMVGRLVYGINSGVALTAHTMYVLDCAPKSLRGLIGASVGSFVSLGKFFGQLLGIGEILGSETLWPFLLAFSALTAVLQLVSLYFLPESPRFLLLDRGDKSACEKALQQLRGSHADYRSEVEEMLKERVALQGVRNHSVLELLLARSVRWQLLTVIINFITLQLCGINAVYLYASDVFRAAGIPAHNLRYVTLGTGLCESSTVIACGLLIEHTGKKFLMVRSYLCMSIALLLLTLTLYLQVHVSWMPYCSMVLIFFFIISFCSGPACIVAPMPGELFTQSFQSAAFTVACTLNWAGLFFVGMVFPLIVEHLDYFCFLIFFAFCFATAVFVWYNVPETRNRSVMEIAAEFDRMHSKAKHSETKLKALQAAPGTKL</sequence>
<accession>A0A2D0SQU5</accession>
<feature type="transmembrane region" description="Helical" evidence="15">
    <location>
        <begin position="363"/>
        <end position="380"/>
    </location>
</feature>
<evidence type="ECO:0000259" key="16">
    <source>
        <dbReference type="PROSITE" id="PS50850"/>
    </source>
</evidence>
<reference evidence="18" key="2">
    <citation type="submission" date="2025-08" db="UniProtKB">
        <authorList>
            <consortium name="RefSeq"/>
        </authorList>
    </citation>
    <scope>IDENTIFICATION</scope>
    <source>
        <tissue evidence="18">Blood</tissue>
    </source>
</reference>
<dbReference type="GO" id="GO:0005353">
    <property type="term" value="F:fructose transmembrane transporter activity"/>
    <property type="evidence" value="ECO:0007669"/>
    <property type="project" value="UniProtKB-ARBA"/>
</dbReference>
<dbReference type="AlphaFoldDB" id="A0A2D0SQU5"/>
<dbReference type="NCBIfam" id="TIGR00879">
    <property type="entry name" value="SP"/>
    <property type="match status" value="1"/>
</dbReference>
<protein>
    <recommendedName>
        <fullName evidence="5">Solute carrier family 2, facilitated glucose transporter member 5</fullName>
    </recommendedName>
    <alternativeName>
        <fullName evidence="13">Fructose transporter</fullName>
    </alternativeName>
    <alternativeName>
        <fullName evidence="12">Glucose transporter type 5, small intestine</fullName>
    </alternativeName>
</protein>
<dbReference type="GO" id="GO:0042383">
    <property type="term" value="C:sarcolemma"/>
    <property type="evidence" value="ECO:0007669"/>
    <property type="project" value="UniProtKB-SubCell"/>
</dbReference>
<keyword evidence="8" id="KW-0762">Sugar transport</keyword>
<keyword evidence="6 14" id="KW-0813">Transport</keyword>
<evidence type="ECO:0000256" key="8">
    <source>
        <dbReference type="ARBA" id="ARBA00022597"/>
    </source>
</evidence>
<dbReference type="Proteomes" id="UP000221080">
    <property type="component" value="Chromosome 16"/>
</dbReference>
<dbReference type="GO" id="GO:0055056">
    <property type="term" value="F:D-glucose transmembrane transporter activity"/>
    <property type="evidence" value="ECO:0007669"/>
    <property type="project" value="TreeGrafter"/>
</dbReference>
<keyword evidence="11 15" id="KW-0472">Membrane</keyword>
<dbReference type="RefSeq" id="XP_017345079.1">
    <property type="nucleotide sequence ID" value="XM_017489590.3"/>
</dbReference>
<feature type="transmembrane region" description="Helical" evidence="15">
    <location>
        <begin position="425"/>
        <end position="448"/>
    </location>
</feature>
<keyword evidence="17" id="KW-1185">Reference proteome</keyword>
<feature type="transmembrane region" description="Helical" evidence="15">
    <location>
        <begin position="147"/>
        <end position="165"/>
    </location>
</feature>
<dbReference type="PANTHER" id="PTHR23503">
    <property type="entry name" value="SOLUTE CARRIER FAMILY 2"/>
    <property type="match status" value="1"/>
</dbReference>
<feature type="transmembrane region" description="Helical" evidence="15">
    <location>
        <begin position="83"/>
        <end position="104"/>
    </location>
</feature>
<evidence type="ECO:0000256" key="5">
    <source>
        <dbReference type="ARBA" id="ARBA00015973"/>
    </source>
</evidence>
<evidence type="ECO:0000313" key="17">
    <source>
        <dbReference type="Proteomes" id="UP000221080"/>
    </source>
</evidence>
<evidence type="ECO:0000256" key="13">
    <source>
        <dbReference type="ARBA" id="ARBA00031099"/>
    </source>
</evidence>
<comment type="catalytic activity">
    <reaction evidence="1">
        <text>D-fructose(out) = D-fructose(in)</text>
        <dbReference type="Rhea" id="RHEA:60372"/>
        <dbReference type="ChEBI" id="CHEBI:37721"/>
    </reaction>
</comment>
<dbReference type="GO" id="GO:0070837">
    <property type="term" value="P:dehydroascorbic acid transport"/>
    <property type="evidence" value="ECO:0007669"/>
    <property type="project" value="TreeGrafter"/>
</dbReference>
<evidence type="ECO:0000313" key="18">
    <source>
        <dbReference type="RefSeq" id="XP_017345079.1"/>
    </source>
</evidence>
<dbReference type="GeneID" id="108277148"/>
<comment type="subcellular location">
    <subcellularLocation>
        <location evidence="2">Cell membrane</location>
        <location evidence="2">Sarcolemma</location>
    </subcellularLocation>
    <subcellularLocation>
        <location evidence="3">Cell membrane</location>
        <topology evidence="3">Multi-pass membrane protein</topology>
    </subcellularLocation>
</comment>
<evidence type="ECO:0000256" key="11">
    <source>
        <dbReference type="ARBA" id="ARBA00023136"/>
    </source>
</evidence>
<evidence type="ECO:0000256" key="6">
    <source>
        <dbReference type="ARBA" id="ARBA00022448"/>
    </source>
</evidence>
<dbReference type="Pfam" id="PF00083">
    <property type="entry name" value="Sugar_tr"/>
    <property type="match status" value="1"/>
</dbReference>
<organism evidence="17 18">
    <name type="scientific">Ictalurus punctatus</name>
    <name type="common">Channel catfish</name>
    <name type="synonym">Silurus punctatus</name>
    <dbReference type="NCBI Taxonomy" id="7998"/>
    <lineage>
        <taxon>Eukaryota</taxon>
        <taxon>Metazoa</taxon>
        <taxon>Chordata</taxon>
        <taxon>Craniata</taxon>
        <taxon>Vertebrata</taxon>
        <taxon>Euteleostomi</taxon>
        <taxon>Actinopterygii</taxon>
        <taxon>Neopterygii</taxon>
        <taxon>Teleostei</taxon>
        <taxon>Ostariophysi</taxon>
        <taxon>Siluriformes</taxon>
        <taxon>Ictaluridae</taxon>
        <taxon>Ictalurus</taxon>
    </lineage>
</organism>
<feature type="transmembrane region" description="Helical" evidence="15">
    <location>
        <begin position="172"/>
        <end position="193"/>
    </location>
</feature>
<dbReference type="FunFam" id="1.20.1250.20:FF:001511">
    <property type="entry name" value="Solute carrier family 2, facilitated glucose transporter member 5"/>
    <property type="match status" value="1"/>
</dbReference>
<dbReference type="InterPro" id="IPR036259">
    <property type="entry name" value="MFS_trans_sf"/>
</dbReference>
<feature type="transmembrane region" description="Helical" evidence="15">
    <location>
        <begin position="205"/>
        <end position="227"/>
    </location>
</feature>
<evidence type="ECO:0000256" key="3">
    <source>
        <dbReference type="ARBA" id="ARBA00004651"/>
    </source>
</evidence>
<keyword evidence="10 15" id="KW-1133">Transmembrane helix</keyword>
<dbReference type="GO" id="GO:1990539">
    <property type="term" value="P:fructose import across plasma membrane"/>
    <property type="evidence" value="ECO:0007669"/>
    <property type="project" value="UniProtKB-ARBA"/>
</dbReference>
<dbReference type="CTD" id="564849"/>
<evidence type="ECO:0000256" key="4">
    <source>
        <dbReference type="ARBA" id="ARBA00007004"/>
    </source>
</evidence>
<dbReference type="InterPro" id="IPR045263">
    <property type="entry name" value="GLUT"/>
</dbReference>
<evidence type="ECO:0000256" key="12">
    <source>
        <dbReference type="ARBA" id="ARBA00029961"/>
    </source>
</evidence>
<dbReference type="KEGG" id="ipu:108277148"/>
<comment type="similarity">
    <text evidence="4">Belongs to the major facilitator superfamily. Sugar transporter (TC 2.A.1.1) family. Glucose transporter subfamily.</text>
</comment>
<keyword evidence="7" id="KW-1003">Cell membrane</keyword>
<feature type="domain" description="Major facilitator superfamily (MFS) profile" evidence="16">
    <location>
        <begin position="35"/>
        <end position="479"/>
    </location>
</feature>
<feature type="transmembrane region" description="Helical" evidence="15">
    <location>
        <begin position="454"/>
        <end position="475"/>
    </location>
</feature>
<dbReference type="InterPro" id="IPR003663">
    <property type="entry name" value="Sugar/inositol_transpt"/>
</dbReference>
<dbReference type="InterPro" id="IPR005828">
    <property type="entry name" value="MFS_sugar_transport-like"/>
</dbReference>
<evidence type="ECO:0000256" key="2">
    <source>
        <dbReference type="ARBA" id="ARBA00004135"/>
    </source>
</evidence>
<evidence type="ECO:0000256" key="9">
    <source>
        <dbReference type="ARBA" id="ARBA00022692"/>
    </source>
</evidence>
<name>A0A2D0SQU5_ICTPU</name>
<reference evidence="17" key="1">
    <citation type="journal article" date="2016" name="Nat. Commun.">
        <title>The channel catfish genome sequence provides insights into the evolution of scale formation in teleosts.</title>
        <authorList>
            <person name="Liu Z."/>
            <person name="Liu S."/>
            <person name="Yao J."/>
            <person name="Bao L."/>
            <person name="Zhang J."/>
            <person name="Li Y."/>
            <person name="Jiang C."/>
            <person name="Sun L."/>
            <person name="Wang R."/>
            <person name="Zhang Y."/>
            <person name="Zhou T."/>
            <person name="Zeng Q."/>
            <person name="Fu Q."/>
            <person name="Gao S."/>
            <person name="Li N."/>
            <person name="Koren S."/>
            <person name="Jiang Y."/>
            <person name="Zimin A."/>
            <person name="Xu P."/>
            <person name="Phillippy A.M."/>
            <person name="Geng X."/>
            <person name="Song L."/>
            <person name="Sun F."/>
            <person name="Li C."/>
            <person name="Wang X."/>
            <person name="Chen A."/>
            <person name="Jin Y."/>
            <person name="Yuan Z."/>
            <person name="Yang Y."/>
            <person name="Tan S."/>
            <person name="Peatman E."/>
            <person name="Lu J."/>
            <person name="Qin Z."/>
            <person name="Dunham R."/>
            <person name="Li Z."/>
            <person name="Sonstegard T."/>
            <person name="Feng J."/>
            <person name="Danzmann R.G."/>
            <person name="Schroeder S."/>
            <person name="Scheffler B."/>
            <person name="Duke M.V."/>
            <person name="Ballard L."/>
            <person name="Kucuktas H."/>
            <person name="Kaltenboeck L."/>
            <person name="Liu H."/>
            <person name="Armbruster J."/>
            <person name="Xie Y."/>
            <person name="Kirby M.L."/>
            <person name="Tian Y."/>
            <person name="Flanagan M.E."/>
            <person name="Mu W."/>
            <person name="Waldbieser G.C."/>
        </authorList>
    </citation>
    <scope>NUCLEOTIDE SEQUENCE [LARGE SCALE GENOMIC DNA]</scope>
    <source>
        <strain evidence="17">SDA103</strain>
    </source>
</reference>
<feature type="transmembrane region" description="Helical" evidence="15">
    <location>
        <begin position="293"/>
        <end position="315"/>
    </location>
</feature>
<dbReference type="PROSITE" id="PS50850">
    <property type="entry name" value="MFS"/>
    <property type="match status" value="1"/>
</dbReference>
<evidence type="ECO:0000256" key="1">
    <source>
        <dbReference type="ARBA" id="ARBA00000590"/>
    </source>
</evidence>
<feature type="transmembrane region" description="Helical" evidence="15">
    <location>
        <begin position="116"/>
        <end position="135"/>
    </location>
</feature>
<dbReference type="GO" id="GO:0046323">
    <property type="term" value="P:D-glucose import"/>
    <property type="evidence" value="ECO:0007669"/>
    <property type="project" value="TreeGrafter"/>
</dbReference>
<proteinExistence type="inferred from homology"/>
<feature type="transmembrane region" description="Helical" evidence="15">
    <location>
        <begin position="30"/>
        <end position="48"/>
    </location>
</feature>
<dbReference type="SUPFAM" id="SSF103473">
    <property type="entry name" value="MFS general substrate transporter"/>
    <property type="match status" value="1"/>
</dbReference>
<dbReference type="InterPro" id="IPR020846">
    <property type="entry name" value="MFS_dom"/>
</dbReference>
<evidence type="ECO:0000256" key="14">
    <source>
        <dbReference type="RuleBase" id="RU003346"/>
    </source>
</evidence>
<keyword evidence="9 15" id="KW-0812">Transmembrane</keyword>
<feature type="transmembrane region" description="Helical" evidence="15">
    <location>
        <begin position="386"/>
        <end position="413"/>
    </location>
</feature>
<dbReference type="Gene3D" id="1.20.1250.20">
    <property type="entry name" value="MFS general substrate transporter like domains"/>
    <property type="match status" value="1"/>
</dbReference>
<evidence type="ECO:0000256" key="15">
    <source>
        <dbReference type="SAM" id="Phobius"/>
    </source>
</evidence>